<keyword evidence="3" id="KW-1003">Cell membrane</keyword>
<dbReference type="Pfam" id="PF02653">
    <property type="entry name" value="BPD_transp_2"/>
    <property type="match status" value="1"/>
</dbReference>
<feature type="transmembrane region" description="Helical" evidence="9">
    <location>
        <begin position="20"/>
        <end position="44"/>
    </location>
</feature>
<dbReference type="PANTHER" id="PTHR11795">
    <property type="entry name" value="BRANCHED-CHAIN AMINO ACID TRANSPORT SYSTEM PERMEASE PROTEIN LIVH"/>
    <property type="match status" value="1"/>
</dbReference>
<dbReference type="AlphaFoldDB" id="Q5P3Q5"/>
<comment type="subcellular location">
    <subcellularLocation>
        <location evidence="1">Cell membrane</location>
        <topology evidence="1">Multi-pass membrane protein</topology>
    </subcellularLocation>
</comment>
<proteinExistence type="inferred from homology"/>
<dbReference type="PANTHER" id="PTHR11795:SF442">
    <property type="entry name" value="ABC TRANSPORTER ATP-BINDING PROTEIN"/>
    <property type="match status" value="1"/>
</dbReference>
<evidence type="ECO:0000256" key="9">
    <source>
        <dbReference type="SAM" id="Phobius"/>
    </source>
</evidence>
<evidence type="ECO:0000256" key="8">
    <source>
        <dbReference type="ARBA" id="ARBA00037998"/>
    </source>
</evidence>
<evidence type="ECO:0000256" key="4">
    <source>
        <dbReference type="ARBA" id="ARBA00022692"/>
    </source>
</evidence>
<feature type="transmembrane region" description="Helical" evidence="9">
    <location>
        <begin position="275"/>
        <end position="294"/>
    </location>
</feature>
<evidence type="ECO:0000256" key="5">
    <source>
        <dbReference type="ARBA" id="ARBA00022970"/>
    </source>
</evidence>
<dbReference type="GO" id="GO:0005886">
    <property type="term" value="C:plasma membrane"/>
    <property type="evidence" value="ECO:0007669"/>
    <property type="project" value="UniProtKB-SubCell"/>
</dbReference>
<evidence type="ECO:0000256" key="6">
    <source>
        <dbReference type="ARBA" id="ARBA00022989"/>
    </source>
</evidence>
<gene>
    <name evidence="10" type="ORF">ebA3426</name>
</gene>
<name>Q5P3Q5_AROAE</name>
<dbReference type="GO" id="GO:0022857">
    <property type="term" value="F:transmembrane transporter activity"/>
    <property type="evidence" value="ECO:0007669"/>
    <property type="project" value="InterPro"/>
</dbReference>
<keyword evidence="11" id="KW-1185">Reference proteome</keyword>
<dbReference type="KEGG" id="eba:ebA3426"/>
<keyword evidence="5" id="KW-0029">Amino-acid transport</keyword>
<evidence type="ECO:0000313" key="11">
    <source>
        <dbReference type="Proteomes" id="UP000006552"/>
    </source>
</evidence>
<evidence type="ECO:0000256" key="3">
    <source>
        <dbReference type="ARBA" id="ARBA00022475"/>
    </source>
</evidence>
<dbReference type="Proteomes" id="UP000006552">
    <property type="component" value="Chromosome"/>
</dbReference>
<feature type="transmembrane region" description="Helical" evidence="9">
    <location>
        <begin position="108"/>
        <end position="127"/>
    </location>
</feature>
<dbReference type="eggNOG" id="COG0559">
    <property type="taxonomic scope" value="Bacteria"/>
</dbReference>
<organism evidence="10 11">
    <name type="scientific">Aromatoleum aromaticum (strain DSM 19018 / LMG 30748 / EbN1)</name>
    <name type="common">Azoarcus sp. (strain EbN1)</name>
    <dbReference type="NCBI Taxonomy" id="76114"/>
    <lineage>
        <taxon>Bacteria</taxon>
        <taxon>Pseudomonadati</taxon>
        <taxon>Pseudomonadota</taxon>
        <taxon>Betaproteobacteria</taxon>
        <taxon>Rhodocyclales</taxon>
        <taxon>Rhodocyclaceae</taxon>
        <taxon>Aromatoleum</taxon>
    </lineage>
</organism>
<evidence type="ECO:0000256" key="1">
    <source>
        <dbReference type="ARBA" id="ARBA00004651"/>
    </source>
</evidence>
<evidence type="ECO:0000256" key="7">
    <source>
        <dbReference type="ARBA" id="ARBA00023136"/>
    </source>
</evidence>
<comment type="similarity">
    <text evidence="8">Belongs to the binding-protein-dependent transport system permease family. LivHM subfamily.</text>
</comment>
<dbReference type="GO" id="GO:0006865">
    <property type="term" value="P:amino acid transport"/>
    <property type="evidence" value="ECO:0007669"/>
    <property type="project" value="UniProtKB-KW"/>
</dbReference>
<evidence type="ECO:0000313" key="10">
    <source>
        <dbReference type="EMBL" id="CAI08059.1"/>
    </source>
</evidence>
<evidence type="ECO:0000256" key="2">
    <source>
        <dbReference type="ARBA" id="ARBA00022448"/>
    </source>
</evidence>
<reference evidence="10 11" key="1">
    <citation type="journal article" date="2005" name="Arch. Microbiol.">
        <title>The genome sequence of an anaerobic aromatic-degrading denitrifying bacterium, strain EbN1.</title>
        <authorList>
            <person name="Rabus R."/>
            <person name="Kube M."/>
            <person name="Heider J."/>
            <person name="Beck A."/>
            <person name="Heitmann K."/>
            <person name="Widdel F."/>
            <person name="Reinhardt R."/>
        </authorList>
    </citation>
    <scope>NUCLEOTIDE SEQUENCE [LARGE SCALE GENOMIC DNA]</scope>
    <source>
        <strain evidence="10 11">EbN1</strain>
    </source>
</reference>
<accession>Q5P3Q5</accession>
<feature type="transmembrane region" description="Helical" evidence="9">
    <location>
        <begin position="158"/>
        <end position="177"/>
    </location>
</feature>
<feature type="transmembrane region" description="Helical" evidence="9">
    <location>
        <begin position="51"/>
        <end position="70"/>
    </location>
</feature>
<keyword evidence="2" id="KW-0813">Transport</keyword>
<dbReference type="EMBL" id="CR555306">
    <property type="protein sequence ID" value="CAI08059.1"/>
    <property type="molecule type" value="Genomic_DNA"/>
</dbReference>
<sequence length="304" mass="32753">MTGAATRPPAMDIFGIPIQALMGQLLIGFINGSFYAILSLGLAIIFGLLNIINFSHGALYMMGAFVAWIGLTYLGINYWVALVAVPVVVGIFGMIIERTMLKHLYRLDHLYGLLLTFGLALIIEGLFRYRFGISGESYPVPELLSGGFNLGFMFLPKYRAWVIAVSLVVCFGSWYIIERTKLGSYLRAGTENPQLLQAFGINVPLMITLTYGFGVALAAFAGVLAAPVFQVNPVMGSNLIIVVFAVVVIGGMGSIMGSIVTGLGLGLIEGLTRVFYPEASAVVIFVIMGIVLLLRPAGLFGREH</sequence>
<dbReference type="CDD" id="cd06582">
    <property type="entry name" value="TM_PBP1_LivH_like"/>
    <property type="match status" value="1"/>
</dbReference>
<dbReference type="InterPro" id="IPR001851">
    <property type="entry name" value="ABC_transp_permease"/>
</dbReference>
<dbReference type="InterPro" id="IPR052157">
    <property type="entry name" value="BCAA_transport_permease"/>
</dbReference>
<protein>
    <submittedName>
        <fullName evidence="10">Probable transmembrane ABC transporter protein</fullName>
    </submittedName>
</protein>
<dbReference type="STRING" id="76114.ebA3426"/>
<keyword evidence="6 9" id="KW-1133">Transmembrane helix</keyword>
<keyword evidence="4 9" id="KW-0812">Transmembrane</keyword>
<feature type="transmembrane region" description="Helical" evidence="9">
    <location>
        <begin position="239"/>
        <end position="268"/>
    </location>
</feature>
<feature type="transmembrane region" description="Helical" evidence="9">
    <location>
        <begin position="198"/>
        <end position="227"/>
    </location>
</feature>
<keyword evidence="7 9" id="KW-0472">Membrane</keyword>
<dbReference type="HOGENOM" id="CLU_039929_2_1_4"/>
<feature type="transmembrane region" description="Helical" evidence="9">
    <location>
        <begin position="76"/>
        <end position="96"/>
    </location>
</feature>